<dbReference type="NCBIfam" id="NF033674">
    <property type="entry name" value="stress_OB_fold"/>
    <property type="match status" value="1"/>
</dbReference>
<dbReference type="AlphaFoldDB" id="A0A6L6YJK0"/>
<reference evidence="3 4" key="1">
    <citation type="submission" date="2019-12" db="EMBL/GenBank/DDBJ databases">
        <title>Microbes associate with the intestines of laboratory mice.</title>
        <authorList>
            <person name="Navarre W."/>
            <person name="Wong E."/>
        </authorList>
    </citation>
    <scope>NUCLEOTIDE SEQUENCE [LARGE SCALE GENOMIC DNA]</scope>
    <source>
        <strain evidence="3 4">NM82_D38</strain>
    </source>
</reference>
<keyword evidence="1 2" id="KW-0732">Signal</keyword>
<dbReference type="InterPro" id="IPR036700">
    <property type="entry name" value="BOBF_sf"/>
</dbReference>
<organism evidence="3 4">
    <name type="scientific">Parasutterella muris</name>
    <dbReference type="NCBI Taxonomy" id="2565572"/>
    <lineage>
        <taxon>Bacteria</taxon>
        <taxon>Pseudomonadati</taxon>
        <taxon>Pseudomonadota</taxon>
        <taxon>Betaproteobacteria</taxon>
        <taxon>Burkholderiales</taxon>
        <taxon>Sutterellaceae</taxon>
        <taxon>Parasutterella</taxon>
    </lineage>
</organism>
<dbReference type="Gene3D" id="2.40.50.200">
    <property type="entry name" value="Bacterial OB-fold"/>
    <property type="match status" value="1"/>
</dbReference>
<dbReference type="EMBL" id="WSRP01000055">
    <property type="protein sequence ID" value="MVX57900.1"/>
    <property type="molecule type" value="Genomic_DNA"/>
</dbReference>
<feature type="chain" id="PRO_5026834245" evidence="2">
    <location>
        <begin position="23"/>
        <end position="118"/>
    </location>
</feature>
<dbReference type="OrthoDB" id="6650354at2"/>
<evidence type="ECO:0000313" key="4">
    <source>
        <dbReference type="Proteomes" id="UP000472580"/>
    </source>
</evidence>
<evidence type="ECO:0000256" key="2">
    <source>
        <dbReference type="SAM" id="SignalP"/>
    </source>
</evidence>
<protein>
    <submittedName>
        <fullName evidence="3">NirD/YgiW/YdeI family stress tolerance protein</fullName>
    </submittedName>
</protein>
<dbReference type="Proteomes" id="UP000472580">
    <property type="component" value="Unassembled WGS sequence"/>
</dbReference>
<dbReference type="PANTHER" id="PTHR36571">
    <property type="entry name" value="PROTEIN YGIW"/>
    <property type="match status" value="1"/>
</dbReference>
<dbReference type="PANTHER" id="PTHR36571:SF1">
    <property type="entry name" value="PROTEIN YGIW"/>
    <property type="match status" value="1"/>
</dbReference>
<keyword evidence="4" id="KW-1185">Reference proteome</keyword>
<dbReference type="InterPro" id="IPR005220">
    <property type="entry name" value="CarO-like"/>
</dbReference>
<evidence type="ECO:0000313" key="3">
    <source>
        <dbReference type="EMBL" id="MVX57900.1"/>
    </source>
</evidence>
<accession>A0A6L6YJK0</accession>
<sequence>MKKQILAALLFGALATQIPAQAAGGFQGPGAAQVVSTAQLKSLPDDAYAIIEGSIVRNIRGDHYEFKDASGTIDVEIDHKYWNGQTVTPNNIVRLTVEVDKDLMKTEYDVKKPIEILK</sequence>
<gene>
    <name evidence="3" type="ORF">E5987_11985</name>
</gene>
<dbReference type="Pfam" id="PF04076">
    <property type="entry name" value="BOF"/>
    <property type="match status" value="1"/>
</dbReference>
<feature type="signal peptide" evidence="2">
    <location>
        <begin position="1"/>
        <end position="22"/>
    </location>
</feature>
<dbReference type="RefSeq" id="WP_160336314.1">
    <property type="nucleotide sequence ID" value="NZ_CALPCR010000056.1"/>
</dbReference>
<dbReference type="SUPFAM" id="SSF101756">
    <property type="entry name" value="Hypothetical protein YgiW"/>
    <property type="match status" value="1"/>
</dbReference>
<name>A0A6L6YJK0_9BURK</name>
<proteinExistence type="predicted"/>
<comment type="caution">
    <text evidence="3">The sequence shown here is derived from an EMBL/GenBank/DDBJ whole genome shotgun (WGS) entry which is preliminary data.</text>
</comment>
<evidence type="ECO:0000256" key="1">
    <source>
        <dbReference type="ARBA" id="ARBA00022729"/>
    </source>
</evidence>